<protein>
    <submittedName>
        <fullName evidence="7">Hsp27-ere-tata-binding protein scaffold attachment factor (Saf-b)</fullName>
    </submittedName>
</protein>
<feature type="compositionally biased region" description="Basic and acidic residues" evidence="5">
    <location>
        <begin position="227"/>
        <end position="242"/>
    </location>
</feature>
<dbReference type="GO" id="GO:0005730">
    <property type="term" value="C:nucleolus"/>
    <property type="evidence" value="ECO:0007669"/>
    <property type="project" value="UniProtKB-SubCell"/>
</dbReference>
<sequence>MTQEKEKTFPIVQPATSEKQNLTVRLYVGGLTEQTTREDVEKRFTPFGNVEQVDLMPAKISAQPSTFCCRGFGYVTFKPKDERSLSRCLSLYNGCVWRGNKLRVEKAKPDYKSLFEAEKALETSSDDGDSFENHEPEPIFAREDAHSLILQVEGRLGKRHPVPLQPKHTPLTHKKYFPPMKDVAPESLSWDPVPHSYTRRELQQVAAARAAEAASAGGAAGRKAPRPGRDKARRPQADRSAPREGAGPAPKRPRVGRAPEPTGTASRDAEPSPPPRPIPKPLSGVAAAPHGGGLQRGGIVGGSGPAPGDSSDSEDYAALRARLAARGGFARLGAGGEEDEEEGFEVVSARAD</sequence>
<dbReference type="InterPro" id="IPR035979">
    <property type="entry name" value="RBD_domain_sf"/>
</dbReference>
<comment type="subcellular location">
    <subcellularLocation>
        <location evidence="1">Nucleus</location>
        <location evidence="1">Nucleolus</location>
    </subcellularLocation>
</comment>
<dbReference type="SUPFAM" id="SSF54928">
    <property type="entry name" value="RNA-binding domain, RBD"/>
    <property type="match status" value="1"/>
</dbReference>
<dbReference type="Gene3D" id="3.30.70.330">
    <property type="match status" value="1"/>
</dbReference>
<dbReference type="CDD" id="cd12226">
    <property type="entry name" value="RRM_NOL8"/>
    <property type="match status" value="1"/>
</dbReference>
<dbReference type="InterPro" id="IPR012677">
    <property type="entry name" value="Nucleotide-bd_a/b_plait_sf"/>
</dbReference>
<dbReference type="InterPro" id="IPR000504">
    <property type="entry name" value="RRM_dom"/>
</dbReference>
<feature type="compositionally biased region" description="Pro residues" evidence="5">
    <location>
        <begin position="271"/>
        <end position="280"/>
    </location>
</feature>
<proteinExistence type="predicted"/>
<dbReference type="PROSITE" id="PS50102">
    <property type="entry name" value="RRM"/>
    <property type="match status" value="1"/>
</dbReference>
<accession>A0A061S076</accession>
<evidence type="ECO:0000256" key="2">
    <source>
        <dbReference type="ARBA" id="ARBA00022884"/>
    </source>
</evidence>
<dbReference type="InterPro" id="IPR034138">
    <property type="entry name" value="NOP8_RRM"/>
</dbReference>
<dbReference type="Pfam" id="PF00076">
    <property type="entry name" value="RRM_1"/>
    <property type="match status" value="1"/>
</dbReference>
<evidence type="ECO:0000256" key="3">
    <source>
        <dbReference type="ARBA" id="ARBA00023242"/>
    </source>
</evidence>
<reference evidence="7" key="1">
    <citation type="submission" date="2014-05" db="EMBL/GenBank/DDBJ databases">
        <title>The transcriptome of the halophilic microalga Tetraselmis sp. GSL018 isolated from the Great Salt Lake, Utah.</title>
        <authorList>
            <person name="Jinkerson R.E."/>
            <person name="D'Adamo S."/>
            <person name="Posewitz M.C."/>
        </authorList>
    </citation>
    <scope>NUCLEOTIDE SEQUENCE</scope>
    <source>
        <strain evidence="7">GSL018</strain>
    </source>
</reference>
<keyword evidence="3" id="KW-0539">Nucleus</keyword>
<organism evidence="7">
    <name type="scientific">Tetraselmis sp. GSL018</name>
    <dbReference type="NCBI Taxonomy" id="582737"/>
    <lineage>
        <taxon>Eukaryota</taxon>
        <taxon>Viridiplantae</taxon>
        <taxon>Chlorophyta</taxon>
        <taxon>core chlorophytes</taxon>
        <taxon>Chlorodendrophyceae</taxon>
        <taxon>Chlorodendrales</taxon>
        <taxon>Chlorodendraceae</taxon>
        <taxon>Tetraselmis</taxon>
    </lineage>
</organism>
<dbReference type="SMART" id="SM00360">
    <property type="entry name" value="RRM"/>
    <property type="match status" value="1"/>
</dbReference>
<evidence type="ECO:0000256" key="1">
    <source>
        <dbReference type="ARBA" id="ARBA00004604"/>
    </source>
</evidence>
<feature type="compositionally biased region" description="Gly residues" evidence="5">
    <location>
        <begin position="290"/>
        <end position="305"/>
    </location>
</feature>
<evidence type="ECO:0000313" key="7">
    <source>
        <dbReference type="EMBL" id="JAC76191.1"/>
    </source>
</evidence>
<dbReference type="EMBL" id="GBEZ01009394">
    <property type="protein sequence ID" value="JAC76191.1"/>
    <property type="molecule type" value="Transcribed_RNA"/>
</dbReference>
<feature type="region of interest" description="Disordered" evidence="5">
    <location>
        <begin position="208"/>
        <end position="315"/>
    </location>
</feature>
<dbReference type="PANTHER" id="PTHR48029">
    <property type="entry name" value="NUCLEOLAR PROTEIN 8"/>
    <property type="match status" value="1"/>
</dbReference>
<feature type="region of interest" description="Disordered" evidence="5">
    <location>
        <begin position="159"/>
        <end position="178"/>
    </location>
</feature>
<evidence type="ECO:0000256" key="5">
    <source>
        <dbReference type="SAM" id="MobiDB-lite"/>
    </source>
</evidence>
<gene>
    <name evidence="7" type="ORF">TSPGSL018_20888</name>
</gene>
<dbReference type="GO" id="GO:0003723">
    <property type="term" value="F:RNA binding"/>
    <property type="evidence" value="ECO:0007669"/>
    <property type="project" value="UniProtKB-UniRule"/>
</dbReference>
<dbReference type="AlphaFoldDB" id="A0A061S076"/>
<dbReference type="PANTHER" id="PTHR48029:SF1">
    <property type="entry name" value="NUCLEOLAR PROTEIN 8"/>
    <property type="match status" value="1"/>
</dbReference>
<evidence type="ECO:0000259" key="6">
    <source>
        <dbReference type="PROSITE" id="PS50102"/>
    </source>
</evidence>
<evidence type="ECO:0000256" key="4">
    <source>
        <dbReference type="PROSITE-ProRule" id="PRU00176"/>
    </source>
</evidence>
<feature type="domain" description="RRM" evidence="6">
    <location>
        <begin position="24"/>
        <end position="109"/>
    </location>
</feature>
<feature type="region of interest" description="Disordered" evidence="5">
    <location>
        <begin position="333"/>
        <end position="352"/>
    </location>
</feature>
<name>A0A061S076_9CHLO</name>
<keyword evidence="2 4" id="KW-0694">RNA-binding</keyword>
<feature type="compositionally biased region" description="Low complexity" evidence="5">
    <location>
        <begin position="208"/>
        <end position="217"/>
    </location>
</feature>